<name>A0AA38IP23_9CUCU</name>
<dbReference type="EMBL" id="JALNTZ010000002">
    <property type="protein sequence ID" value="KAJ3660857.1"/>
    <property type="molecule type" value="Genomic_DNA"/>
</dbReference>
<evidence type="ECO:0000313" key="3">
    <source>
        <dbReference type="Proteomes" id="UP001168821"/>
    </source>
</evidence>
<feature type="compositionally biased region" description="Basic and acidic residues" evidence="1">
    <location>
        <begin position="68"/>
        <end position="78"/>
    </location>
</feature>
<organism evidence="2 3">
    <name type="scientific">Zophobas morio</name>
    <dbReference type="NCBI Taxonomy" id="2755281"/>
    <lineage>
        <taxon>Eukaryota</taxon>
        <taxon>Metazoa</taxon>
        <taxon>Ecdysozoa</taxon>
        <taxon>Arthropoda</taxon>
        <taxon>Hexapoda</taxon>
        <taxon>Insecta</taxon>
        <taxon>Pterygota</taxon>
        <taxon>Neoptera</taxon>
        <taxon>Endopterygota</taxon>
        <taxon>Coleoptera</taxon>
        <taxon>Polyphaga</taxon>
        <taxon>Cucujiformia</taxon>
        <taxon>Tenebrionidae</taxon>
        <taxon>Zophobas</taxon>
    </lineage>
</organism>
<feature type="compositionally biased region" description="Basic residues" evidence="1">
    <location>
        <begin position="37"/>
        <end position="47"/>
    </location>
</feature>
<protein>
    <submittedName>
        <fullName evidence="2">Uncharacterized protein</fullName>
    </submittedName>
</protein>
<dbReference type="AlphaFoldDB" id="A0AA38IP23"/>
<accession>A0AA38IP23</accession>
<proteinExistence type="predicted"/>
<dbReference type="Proteomes" id="UP001168821">
    <property type="component" value="Unassembled WGS sequence"/>
</dbReference>
<dbReference type="Gene3D" id="6.10.140.390">
    <property type="match status" value="1"/>
</dbReference>
<gene>
    <name evidence="2" type="ORF">Zmor_005286</name>
</gene>
<feature type="region of interest" description="Disordered" evidence="1">
    <location>
        <begin position="1"/>
        <end position="78"/>
    </location>
</feature>
<comment type="caution">
    <text evidence="2">The sequence shown here is derived from an EMBL/GenBank/DDBJ whole genome shotgun (WGS) entry which is preliminary data.</text>
</comment>
<keyword evidence="3" id="KW-1185">Reference proteome</keyword>
<reference evidence="2" key="1">
    <citation type="journal article" date="2023" name="G3 (Bethesda)">
        <title>Whole genome assemblies of Zophobas morio and Tenebrio molitor.</title>
        <authorList>
            <person name="Kaur S."/>
            <person name="Stinson S.A."/>
            <person name="diCenzo G.C."/>
        </authorList>
    </citation>
    <scope>NUCLEOTIDE SEQUENCE</scope>
    <source>
        <strain evidence="2">QUZm001</strain>
    </source>
</reference>
<evidence type="ECO:0000313" key="2">
    <source>
        <dbReference type="EMBL" id="KAJ3660857.1"/>
    </source>
</evidence>
<sequence length="78" mass="8899">MTSLVMEKSYENCNKSPRYPEVQLRQKSPTDTSETQRKKRARNRLSNRRSTGFVSEDQVKAAMEMGAEGDKPDTSSNQ</sequence>
<evidence type="ECO:0000256" key="1">
    <source>
        <dbReference type="SAM" id="MobiDB-lite"/>
    </source>
</evidence>